<keyword evidence="5" id="KW-0874">Quinone</keyword>
<dbReference type="InterPro" id="IPR010096">
    <property type="entry name" value="NADH-Q_OxRdtase_suN/2"/>
</dbReference>
<evidence type="ECO:0000256" key="6">
    <source>
        <dbReference type="RuleBase" id="RU000320"/>
    </source>
</evidence>
<proteinExistence type="inferred from homology"/>
<feature type="transmembrane region" description="Helical" evidence="5">
    <location>
        <begin position="14"/>
        <end position="30"/>
    </location>
</feature>
<comment type="subunit">
    <text evidence="5">NDH-1 is composed of 14 different subunits. Subunits NuoA, H, J, K, L, M, N constitute the membrane sector of the complex.</text>
</comment>
<keyword evidence="5" id="KW-1003">Cell membrane</keyword>
<dbReference type="NCBIfam" id="TIGR01770">
    <property type="entry name" value="NDH_I_N"/>
    <property type="match status" value="1"/>
</dbReference>
<dbReference type="Pfam" id="PF00361">
    <property type="entry name" value="Proton_antipo_M"/>
    <property type="match status" value="1"/>
</dbReference>
<evidence type="ECO:0000259" key="7">
    <source>
        <dbReference type="Pfam" id="PF00361"/>
    </source>
</evidence>
<evidence type="ECO:0000256" key="2">
    <source>
        <dbReference type="ARBA" id="ARBA00022692"/>
    </source>
</evidence>
<keyword evidence="4 5" id="KW-0472">Membrane</keyword>
<feature type="transmembrane region" description="Helical" evidence="5">
    <location>
        <begin position="265"/>
        <end position="287"/>
    </location>
</feature>
<keyword evidence="3 5" id="KW-1133">Transmembrane helix</keyword>
<feature type="transmembrane region" description="Helical" evidence="5">
    <location>
        <begin position="202"/>
        <end position="223"/>
    </location>
</feature>
<feature type="transmembrane region" description="Helical" evidence="5">
    <location>
        <begin position="321"/>
        <end position="342"/>
    </location>
</feature>
<keyword evidence="5" id="KW-0830">Ubiquinone</keyword>
<evidence type="ECO:0000256" key="5">
    <source>
        <dbReference type="HAMAP-Rule" id="MF_00445"/>
    </source>
</evidence>
<dbReference type="PANTHER" id="PTHR22773">
    <property type="entry name" value="NADH DEHYDROGENASE"/>
    <property type="match status" value="1"/>
</dbReference>
<feature type="transmembrane region" description="Helical" evidence="5">
    <location>
        <begin position="440"/>
        <end position="463"/>
    </location>
</feature>
<keyword evidence="2 5" id="KW-0812">Transmembrane</keyword>
<comment type="catalytic activity">
    <reaction evidence="5">
        <text>a quinone + NADH + 5 H(+)(in) = a quinol + NAD(+) + 4 H(+)(out)</text>
        <dbReference type="Rhea" id="RHEA:57888"/>
        <dbReference type="ChEBI" id="CHEBI:15378"/>
        <dbReference type="ChEBI" id="CHEBI:24646"/>
        <dbReference type="ChEBI" id="CHEBI:57540"/>
        <dbReference type="ChEBI" id="CHEBI:57945"/>
        <dbReference type="ChEBI" id="CHEBI:132124"/>
    </reaction>
</comment>
<name>A0ABW2IHA0_9PROT</name>
<evidence type="ECO:0000313" key="9">
    <source>
        <dbReference type="Proteomes" id="UP001596492"/>
    </source>
</evidence>
<keyword evidence="5" id="KW-0520">NAD</keyword>
<feature type="transmembrane region" description="Helical" evidence="5">
    <location>
        <begin position="400"/>
        <end position="419"/>
    </location>
</feature>
<feature type="transmembrane region" description="Helical" evidence="5">
    <location>
        <begin position="74"/>
        <end position="93"/>
    </location>
</feature>
<feature type="transmembrane region" description="Helical" evidence="5">
    <location>
        <begin position="235"/>
        <end position="259"/>
    </location>
</feature>
<feature type="transmembrane region" description="Helical" evidence="5">
    <location>
        <begin position="363"/>
        <end position="380"/>
    </location>
</feature>
<organism evidence="8 9">
    <name type="scientific">Hirschia litorea</name>
    <dbReference type="NCBI Taxonomy" id="1199156"/>
    <lineage>
        <taxon>Bacteria</taxon>
        <taxon>Pseudomonadati</taxon>
        <taxon>Pseudomonadota</taxon>
        <taxon>Alphaproteobacteria</taxon>
        <taxon>Hyphomonadales</taxon>
        <taxon>Hyphomonadaceae</taxon>
        <taxon>Hirschia</taxon>
    </lineage>
</organism>
<feature type="transmembrane region" description="Helical" evidence="5">
    <location>
        <begin position="130"/>
        <end position="147"/>
    </location>
</feature>
<gene>
    <name evidence="5 8" type="primary">nuoN</name>
    <name evidence="8" type="ORF">ACFQS8_02505</name>
</gene>
<comment type="function">
    <text evidence="5">NDH-1 shuttles electrons from NADH, via FMN and iron-sulfur (Fe-S) centers, to quinones in the respiratory chain. The immediate electron acceptor for the enzyme in this species is believed to be ubiquinone. Couples the redox reaction to proton translocation (for every two electrons transferred, four hydrogen ions are translocated across the cytoplasmic membrane), and thus conserves the redox energy in a proton gradient.</text>
</comment>
<dbReference type="EMBL" id="JBHTBR010000002">
    <property type="protein sequence ID" value="MFC7290474.1"/>
    <property type="molecule type" value="Genomic_DNA"/>
</dbReference>
<keyword evidence="5" id="KW-1278">Translocase</keyword>
<keyword evidence="9" id="KW-1185">Reference proteome</keyword>
<sequence length="475" mass="49894">MDILNDISIAAPEVLLIGVALVGVLLGAAFKQGFNGLSRLMGGLALAGAAVLSASQSTTDTATAFNELYKVTPFLAIAKTVSYGVAAIALLVAGRYLHRENMNKFEYTLLVLFGSAGMGFMLSANNLMTLYMGIEMLSLSSYVLAAFNRDSRRSAEAGLKYFVLGALASGLLLFGSSLVYGFTGHTGFEQIAGAEQSIGLTFGLVLILIALAFKASAAPFHVWTPDVYEGAPTPVVTFFATAPKLAAVAVLANIMFTVFGVYEDSWMLIIAIVSAASMLVGALGGLAQNNIKRLLAYSSIGNVGYALMAVASGEVNGSSAVLIYMTVYVLTTLGLFGIVLAMRRRDGQVEDISDLNGLSTVRPGLAVAMTVLIFSVAGIPPMAGFLGKWVIFEAALKSELYWLVGVGVIASVASLGYYLRIIWAMWAKQSDDEALQSADGMVTVTIYGATFLAMPVLVIWFGWLSNVVGTAAAAG</sequence>
<accession>A0ABW2IHA0</accession>
<dbReference type="HAMAP" id="MF_00445">
    <property type="entry name" value="NDH1_NuoN_1"/>
    <property type="match status" value="1"/>
</dbReference>
<dbReference type="RefSeq" id="WP_382165399.1">
    <property type="nucleotide sequence ID" value="NZ_JBHTBR010000002.1"/>
</dbReference>
<evidence type="ECO:0000256" key="1">
    <source>
        <dbReference type="ARBA" id="ARBA00004127"/>
    </source>
</evidence>
<comment type="caution">
    <text evidence="8">The sequence shown here is derived from an EMBL/GenBank/DDBJ whole genome shotgun (WGS) entry which is preliminary data.</text>
</comment>
<feature type="transmembrane region" description="Helical" evidence="5">
    <location>
        <begin position="159"/>
        <end position="182"/>
    </location>
</feature>
<dbReference type="EC" id="7.1.1.-" evidence="5"/>
<feature type="transmembrane region" description="Helical" evidence="5">
    <location>
        <begin position="105"/>
        <end position="124"/>
    </location>
</feature>
<comment type="similarity">
    <text evidence="5">Belongs to the complex I subunit 2 family.</text>
</comment>
<comment type="subcellular location">
    <subcellularLocation>
        <location evidence="5">Cell membrane</location>
        <topology evidence="5">Multi-pass membrane protein</topology>
    </subcellularLocation>
    <subcellularLocation>
        <location evidence="1">Endomembrane system</location>
        <topology evidence="1">Multi-pass membrane protein</topology>
    </subcellularLocation>
    <subcellularLocation>
        <location evidence="6">Membrane</location>
        <topology evidence="6">Multi-pass membrane protein</topology>
    </subcellularLocation>
</comment>
<dbReference type="NCBIfam" id="NF004440">
    <property type="entry name" value="PRK05777.1-3"/>
    <property type="match status" value="1"/>
</dbReference>
<evidence type="ECO:0000256" key="3">
    <source>
        <dbReference type="ARBA" id="ARBA00022989"/>
    </source>
</evidence>
<keyword evidence="5" id="KW-0813">Transport</keyword>
<feature type="domain" description="NADH:quinone oxidoreductase/Mrp antiporter transmembrane" evidence="7">
    <location>
        <begin position="124"/>
        <end position="412"/>
    </location>
</feature>
<dbReference type="Proteomes" id="UP001596492">
    <property type="component" value="Unassembled WGS sequence"/>
</dbReference>
<evidence type="ECO:0000313" key="8">
    <source>
        <dbReference type="EMBL" id="MFC7290474.1"/>
    </source>
</evidence>
<reference evidence="9" key="1">
    <citation type="journal article" date="2019" name="Int. J. Syst. Evol. Microbiol.">
        <title>The Global Catalogue of Microorganisms (GCM) 10K type strain sequencing project: providing services to taxonomists for standard genome sequencing and annotation.</title>
        <authorList>
            <consortium name="The Broad Institute Genomics Platform"/>
            <consortium name="The Broad Institute Genome Sequencing Center for Infectious Disease"/>
            <person name="Wu L."/>
            <person name="Ma J."/>
        </authorList>
    </citation>
    <scope>NUCLEOTIDE SEQUENCE [LARGE SCALE GENOMIC DNA]</scope>
    <source>
        <strain evidence="9">CCUG 51308</strain>
    </source>
</reference>
<feature type="transmembrane region" description="Helical" evidence="5">
    <location>
        <begin position="294"/>
        <end position="315"/>
    </location>
</feature>
<protein>
    <recommendedName>
        <fullName evidence="5">NADH-quinone oxidoreductase subunit N</fullName>
        <ecNumber evidence="5">7.1.1.-</ecNumber>
    </recommendedName>
    <alternativeName>
        <fullName evidence="5">NADH dehydrogenase I subunit N</fullName>
    </alternativeName>
    <alternativeName>
        <fullName evidence="5">NDH-1 subunit N</fullName>
    </alternativeName>
</protein>
<evidence type="ECO:0000256" key="4">
    <source>
        <dbReference type="ARBA" id="ARBA00023136"/>
    </source>
</evidence>
<dbReference type="InterPro" id="IPR001750">
    <property type="entry name" value="ND/Mrp_TM"/>
</dbReference>